<dbReference type="STRING" id="86049.A0A1C1CG90"/>
<protein>
    <submittedName>
        <fullName evidence="1">Protein mmf1, mitochondrial</fullName>
    </submittedName>
</protein>
<accession>A0A1C1CG90</accession>
<sequence length="124" mass="13190">MAPKQVVSSDKGLKSNLFSQATIHNGTIFVSGNIGIVPSTMKVVEGSVADRTKQALENIRMVLEEAGSSFEKLLKVLPSSIGDLEIIPDPKPARTCVCVKELPFKTDVEIEVIAALGETAGPKL</sequence>
<organism evidence="1 2">
    <name type="scientific">Cladophialophora carrionii</name>
    <dbReference type="NCBI Taxonomy" id="86049"/>
    <lineage>
        <taxon>Eukaryota</taxon>
        <taxon>Fungi</taxon>
        <taxon>Dikarya</taxon>
        <taxon>Ascomycota</taxon>
        <taxon>Pezizomycotina</taxon>
        <taxon>Eurotiomycetes</taxon>
        <taxon>Chaetothyriomycetidae</taxon>
        <taxon>Chaetothyriales</taxon>
        <taxon>Herpotrichiellaceae</taxon>
        <taxon>Cladophialophora</taxon>
    </lineage>
</organism>
<gene>
    <name evidence="1" type="primary">mmf1</name>
    <name evidence="1" type="ORF">CLCR_11276</name>
</gene>
<keyword evidence="2" id="KW-1185">Reference proteome</keyword>
<name>A0A1C1CG90_9EURO</name>
<dbReference type="InterPro" id="IPR035959">
    <property type="entry name" value="RutC-like_sf"/>
</dbReference>
<dbReference type="InterPro" id="IPR006175">
    <property type="entry name" value="YjgF/YER057c/UK114"/>
</dbReference>
<dbReference type="Gene3D" id="3.30.1330.40">
    <property type="entry name" value="RutC-like"/>
    <property type="match status" value="2"/>
</dbReference>
<dbReference type="SUPFAM" id="SSF55298">
    <property type="entry name" value="YjgF-like"/>
    <property type="match status" value="1"/>
</dbReference>
<dbReference type="GO" id="GO:0019239">
    <property type="term" value="F:deaminase activity"/>
    <property type="evidence" value="ECO:0007669"/>
    <property type="project" value="TreeGrafter"/>
</dbReference>
<dbReference type="VEuPathDB" id="FungiDB:CLCR_11276"/>
<dbReference type="EMBL" id="LGRB01000013">
    <property type="protein sequence ID" value="OCT47518.1"/>
    <property type="molecule type" value="Genomic_DNA"/>
</dbReference>
<dbReference type="PANTHER" id="PTHR11803">
    <property type="entry name" value="2-IMINOBUTANOATE/2-IMINOPROPANOATE DEAMINASE RIDA"/>
    <property type="match status" value="1"/>
</dbReference>
<evidence type="ECO:0000313" key="2">
    <source>
        <dbReference type="Proteomes" id="UP000094526"/>
    </source>
</evidence>
<dbReference type="Pfam" id="PF01042">
    <property type="entry name" value="Ribonuc_L-PSP"/>
    <property type="match status" value="1"/>
</dbReference>
<evidence type="ECO:0000313" key="1">
    <source>
        <dbReference type="EMBL" id="OCT47518.1"/>
    </source>
</evidence>
<dbReference type="PANTHER" id="PTHR11803:SF42">
    <property type="entry name" value="MMF1"/>
    <property type="match status" value="1"/>
</dbReference>
<proteinExistence type="predicted"/>
<dbReference type="VEuPathDB" id="FungiDB:G647_01866"/>
<dbReference type="GO" id="GO:0005829">
    <property type="term" value="C:cytosol"/>
    <property type="evidence" value="ECO:0007669"/>
    <property type="project" value="TreeGrafter"/>
</dbReference>
<dbReference type="Proteomes" id="UP000094526">
    <property type="component" value="Unassembled WGS sequence"/>
</dbReference>
<dbReference type="GO" id="GO:0005739">
    <property type="term" value="C:mitochondrion"/>
    <property type="evidence" value="ECO:0007669"/>
    <property type="project" value="TreeGrafter"/>
</dbReference>
<dbReference type="AlphaFoldDB" id="A0A1C1CG90"/>
<dbReference type="OrthoDB" id="309640at2759"/>
<comment type="caution">
    <text evidence="1">The sequence shown here is derived from an EMBL/GenBank/DDBJ whole genome shotgun (WGS) entry which is preliminary data.</text>
</comment>
<dbReference type="CDD" id="cd00448">
    <property type="entry name" value="YjgF_YER057c_UK114_family"/>
    <property type="match status" value="1"/>
</dbReference>
<reference evidence="2" key="1">
    <citation type="submission" date="2015-07" db="EMBL/GenBank/DDBJ databases">
        <authorList>
            <person name="Teixeira M.M."/>
            <person name="Souza R.C."/>
            <person name="Almeida L.G."/>
            <person name="Vicente V.A."/>
            <person name="de Hoog S."/>
            <person name="Bocca A.L."/>
            <person name="de Almeida S.R."/>
            <person name="Vasconcelos A.T."/>
            <person name="Felipe M.S."/>
        </authorList>
    </citation>
    <scope>NUCLEOTIDE SEQUENCE [LARGE SCALE GENOMIC DNA]</scope>
    <source>
        <strain evidence="2">KSF</strain>
    </source>
</reference>